<organism evidence="2">
    <name type="scientific">marine metagenome</name>
    <dbReference type="NCBI Taxonomy" id="408172"/>
    <lineage>
        <taxon>unclassified sequences</taxon>
        <taxon>metagenomes</taxon>
        <taxon>ecological metagenomes</taxon>
    </lineage>
</organism>
<dbReference type="AlphaFoldDB" id="A0A381XIJ0"/>
<accession>A0A381XIJ0</accession>
<keyword evidence="1" id="KW-1133">Transmembrane helix</keyword>
<reference evidence="2" key="1">
    <citation type="submission" date="2018-05" db="EMBL/GenBank/DDBJ databases">
        <authorList>
            <person name="Lanie J.A."/>
            <person name="Ng W.-L."/>
            <person name="Kazmierczak K.M."/>
            <person name="Andrzejewski T.M."/>
            <person name="Davidsen T.M."/>
            <person name="Wayne K.J."/>
            <person name="Tettelin H."/>
            <person name="Glass J.I."/>
            <person name="Rusch D."/>
            <person name="Podicherti R."/>
            <person name="Tsui H.-C.T."/>
            <person name="Winkler M.E."/>
        </authorList>
    </citation>
    <scope>NUCLEOTIDE SEQUENCE</scope>
</reference>
<feature type="transmembrane region" description="Helical" evidence="1">
    <location>
        <begin position="20"/>
        <end position="40"/>
    </location>
</feature>
<protein>
    <submittedName>
        <fullName evidence="2">Uncharacterized protein</fullName>
    </submittedName>
</protein>
<sequence>MVGLLYASGLIAPETGGEKMLGLVATVLAAMGYTVSRGMAKKKA</sequence>
<dbReference type="EMBL" id="UINC01015180">
    <property type="protein sequence ID" value="SVA64113.1"/>
    <property type="molecule type" value="Genomic_DNA"/>
</dbReference>
<name>A0A381XIJ0_9ZZZZ</name>
<keyword evidence="1" id="KW-0472">Membrane</keyword>
<evidence type="ECO:0000313" key="2">
    <source>
        <dbReference type="EMBL" id="SVA64113.1"/>
    </source>
</evidence>
<gene>
    <name evidence="2" type="ORF">METZ01_LOCUS116967</name>
</gene>
<keyword evidence="1" id="KW-0812">Transmembrane</keyword>
<evidence type="ECO:0000256" key="1">
    <source>
        <dbReference type="SAM" id="Phobius"/>
    </source>
</evidence>
<proteinExistence type="predicted"/>